<feature type="region of interest" description="Disordered" evidence="1">
    <location>
        <begin position="864"/>
        <end position="883"/>
    </location>
</feature>
<dbReference type="PROSITE" id="PS50800">
    <property type="entry name" value="SAP"/>
    <property type="match status" value="1"/>
</dbReference>
<feature type="compositionally biased region" description="Basic and acidic residues" evidence="1">
    <location>
        <begin position="310"/>
        <end position="328"/>
    </location>
</feature>
<dbReference type="EMBL" id="CP017827">
    <property type="protein sequence ID" value="APA15348.1"/>
    <property type="molecule type" value="Genomic_DNA"/>
</dbReference>
<dbReference type="SMART" id="SM00513">
    <property type="entry name" value="SAP"/>
    <property type="match status" value="1"/>
</dbReference>
<feature type="compositionally biased region" description="Polar residues" evidence="1">
    <location>
        <begin position="607"/>
        <end position="626"/>
    </location>
</feature>
<gene>
    <name evidence="3" type="ORF">sscle_14g101180</name>
</gene>
<dbReference type="AlphaFoldDB" id="A0A1D9QK92"/>
<dbReference type="InterPro" id="IPR036361">
    <property type="entry name" value="SAP_dom_sf"/>
</dbReference>
<feature type="compositionally biased region" description="Polar residues" evidence="1">
    <location>
        <begin position="236"/>
        <end position="246"/>
    </location>
</feature>
<feature type="compositionally biased region" description="Polar residues" evidence="1">
    <location>
        <begin position="113"/>
        <end position="125"/>
    </location>
</feature>
<protein>
    <recommendedName>
        <fullName evidence="2">SAP domain-containing protein</fullName>
    </recommendedName>
</protein>
<sequence>MSQPGFFDDMASGMEFFLDGTIEQSSFQPYEEYGDLGTPHYGETPPKSPLFTPAPSREGSPSPESLHTALEGIDSSELRQESEEEHPRNNTEPSSEKPSENSQKLDSERQCGSEANNTNEESAPKTSDPEQEQDNLYSDYRNLFGEDNSDENELPESDERQLSGEINTNDEQPVPATSEDKAEEIDFDDLGSLFGGYSSNTPEKNADKITDDDIENDPLFGGFDDSGLGTEDDSSEAASDTGNCKSIKNKSLAPAPVATALEPFRLHLPEPPRANASNQGLHLPDRPDTNTSTQWLHLPDHPSASVTKEATNKDFEADSAREMRKDSNGPRLHLPSIPSAAIQQAAVNACVQQQNNLGQEESNAPSKFPNAESDRRQGGTDASAKMSRSQTRACARAGEPITKLSGPPPSLFQPLDSDSSPEEGKSSQRRKTSHFTWAFADHVDFGKPGPGNKYQKPNSAQDPVLVGDDLTVEKTNEEVNSQSQDVDRPVTEVPCVIDLTNGDEDELPAENEKDNWIDEIDGQNHSEDLGDGQRLAQDYQSFLTPRQNKLAPTNNPIQQIPPVQPVSQYHPQIPVNAQSLAPQNGIPHQSQLQEGSVVDAPSGHTYPPNTNHPNSGRQFSHINGNFSSSPSNYSSPYGQDIQQTPEVEPFQSSYPELKNNLPFFNPNDEFLQFLAFEEDYGLQHLPMDQAASLPHHDQAASFPHHGHLNQTNEKHDDGFSDGESDSEEGSSAGRTGNIQKNGRNAKTSPRKYKPRPRETRAEYGYHRPWMSYEEYKYLFPLAEPRLCFENAIAQQMEEDKALIAKGEAIPPRIPITRHIKISHERLDALNQLRLSKGDEPFKPKLSGVKDPFAFLDAKRRRIEEEQEGLPGHENQEMRPNAKRPRLAPAPIQTAAPMNGNPMMVQQDPYAMEKRQRHYLAYRVPKLREKCKALKLSTLGLKGVLIQRLVDHEANSRPAVTNNIQQSNRGQSGWVVRHDQPMPDVGPINGMHARPVGMNYGQQQHQGQVGRVVRQDQPSHYANPGHGMRPSTNYRQNPSTMLSALPTEHREPDTGPIIYGNGNQQPWNGGHFGSSNNHYTPPAHGTSARQQSMNAGLGGYGTSQQPMNGGSNRYTHGSLQQPYSAGYQGNTRVRPQYSAQRFAGGYMPSLPEGSMHNPPQGIYGTSMRQRPSDNGNGHVNRAMGMTSNHMSRMNSNQNNINQTISNWLDSDAMNWQADMQIDLGDMNWNDSTQPF</sequence>
<dbReference type="Proteomes" id="UP000177798">
    <property type="component" value="Chromosome 14"/>
</dbReference>
<feature type="compositionally biased region" description="Acidic residues" evidence="1">
    <location>
        <begin position="719"/>
        <end position="728"/>
    </location>
</feature>
<feature type="compositionally biased region" description="Basic and acidic residues" evidence="1">
    <location>
        <begin position="76"/>
        <end position="111"/>
    </location>
</feature>
<organism evidence="3 4">
    <name type="scientific">Sclerotinia sclerotiorum (strain ATCC 18683 / 1980 / Ss-1)</name>
    <name type="common">White mold</name>
    <name type="synonym">Whetzelinia sclerotiorum</name>
    <dbReference type="NCBI Taxonomy" id="665079"/>
    <lineage>
        <taxon>Eukaryota</taxon>
        <taxon>Fungi</taxon>
        <taxon>Dikarya</taxon>
        <taxon>Ascomycota</taxon>
        <taxon>Pezizomycotina</taxon>
        <taxon>Leotiomycetes</taxon>
        <taxon>Helotiales</taxon>
        <taxon>Sclerotiniaceae</taxon>
        <taxon>Sclerotinia</taxon>
    </lineage>
</organism>
<feature type="region of interest" description="Disordered" evidence="1">
    <location>
        <begin position="27"/>
        <end position="335"/>
    </location>
</feature>
<feature type="compositionally biased region" description="Low complexity" evidence="1">
    <location>
        <begin position="556"/>
        <end position="568"/>
    </location>
</feature>
<reference evidence="4" key="1">
    <citation type="journal article" date="2017" name="Genome Biol. Evol.">
        <title>The complete genome sequence of the phytopathogenic fungus Sclerotinia sclerotiorum reveals insights into the genome architecture of broad host range pathogens.</title>
        <authorList>
            <person name="Derbyshire M."/>
            <person name="Denton-Giles M."/>
            <person name="Hegedus D."/>
            <person name="Seifbarghy S."/>
            <person name="Rollins J."/>
            <person name="van Kan J."/>
            <person name="Seidl M.F."/>
            <person name="Faino L."/>
            <person name="Mbengue M."/>
            <person name="Navaud O."/>
            <person name="Raffaele S."/>
            <person name="Hammond-Kosack K."/>
            <person name="Heard S."/>
            <person name="Oliver R."/>
        </authorList>
    </citation>
    <scope>NUCLEOTIDE SEQUENCE [LARGE SCALE GENOMIC DNA]</scope>
    <source>
        <strain evidence="4">ATCC 18683 / 1980 / Ss-1</strain>
    </source>
</reference>
<feature type="compositionally biased region" description="Polar residues" evidence="1">
    <location>
        <begin position="732"/>
        <end position="747"/>
    </location>
</feature>
<feature type="region of interest" description="Disordered" evidence="1">
    <location>
        <begin position="352"/>
        <end position="464"/>
    </location>
</feature>
<dbReference type="Gene3D" id="1.10.720.30">
    <property type="entry name" value="SAP domain"/>
    <property type="match status" value="1"/>
</dbReference>
<evidence type="ECO:0000259" key="2">
    <source>
        <dbReference type="PROSITE" id="PS50800"/>
    </source>
</evidence>
<feature type="region of interest" description="Disordered" evidence="1">
    <location>
        <begin position="697"/>
        <end position="759"/>
    </location>
</feature>
<dbReference type="Pfam" id="PF02037">
    <property type="entry name" value="SAP"/>
    <property type="match status" value="1"/>
</dbReference>
<accession>A0A1D9QK92</accession>
<feature type="region of interest" description="Disordered" evidence="1">
    <location>
        <begin position="547"/>
        <end position="641"/>
    </location>
</feature>
<evidence type="ECO:0000313" key="3">
    <source>
        <dbReference type="EMBL" id="APA15348.1"/>
    </source>
</evidence>
<dbReference type="OrthoDB" id="3554758at2759"/>
<feature type="domain" description="SAP" evidence="2">
    <location>
        <begin position="918"/>
        <end position="952"/>
    </location>
</feature>
<dbReference type="InterPro" id="IPR003034">
    <property type="entry name" value="SAP_dom"/>
</dbReference>
<name>A0A1D9QK92_SCLS1</name>
<feature type="compositionally biased region" description="Acidic residues" evidence="1">
    <location>
        <begin position="147"/>
        <end position="156"/>
    </location>
</feature>
<feature type="compositionally biased region" description="Polar residues" evidence="1">
    <location>
        <begin position="575"/>
        <end position="594"/>
    </location>
</feature>
<feature type="compositionally biased region" description="Low complexity" evidence="1">
    <location>
        <begin position="627"/>
        <end position="637"/>
    </location>
</feature>
<evidence type="ECO:0000256" key="1">
    <source>
        <dbReference type="SAM" id="MobiDB-lite"/>
    </source>
</evidence>
<proteinExistence type="predicted"/>
<dbReference type="VEuPathDB" id="FungiDB:sscle_14g101180"/>
<evidence type="ECO:0000313" key="4">
    <source>
        <dbReference type="Proteomes" id="UP000177798"/>
    </source>
</evidence>